<feature type="region of interest" description="Disordered" evidence="1">
    <location>
        <begin position="68"/>
        <end position="109"/>
    </location>
</feature>
<keyword evidence="5" id="KW-1185">Reference proteome</keyword>
<feature type="compositionally biased region" description="Acidic residues" evidence="1">
    <location>
        <begin position="228"/>
        <end position="238"/>
    </location>
</feature>
<sequence length="262" mass="28530">MKGPLLTITLISFSLSGSHADSVRRSLKGLVFNGAPGKCVGRGCAHDQETTEATLVGHLTENNTVVLDVTPPPSDLPASAETTAGVSNPPPSSPTDNEEEFRQEEEKELKKAENEGILAALLGSFLGSFTAVAIFMALAYRMMLKKWETVHITDKHTSIEVDVDTVDFSTSQGFKEDMADVTLEQTTTHSMSSNRLVTTTTCWDEYMDSSFSSNSANRYSFVGNPTEVDVDEEPESDEQLSAWSEGRLPKKQHEGGKCFVIV</sequence>
<keyword evidence="2" id="KW-1133">Transmembrane helix</keyword>
<organism evidence="4 5">
    <name type="scientific">Seminavis robusta</name>
    <dbReference type="NCBI Taxonomy" id="568900"/>
    <lineage>
        <taxon>Eukaryota</taxon>
        <taxon>Sar</taxon>
        <taxon>Stramenopiles</taxon>
        <taxon>Ochrophyta</taxon>
        <taxon>Bacillariophyta</taxon>
        <taxon>Bacillariophyceae</taxon>
        <taxon>Bacillariophycidae</taxon>
        <taxon>Naviculales</taxon>
        <taxon>Naviculaceae</taxon>
        <taxon>Seminavis</taxon>
    </lineage>
</organism>
<feature type="signal peptide" evidence="3">
    <location>
        <begin position="1"/>
        <end position="20"/>
    </location>
</feature>
<evidence type="ECO:0000313" key="4">
    <source>
        <dbReference type="EMBL" id="CAB9513539.1"/>
    </source>
</evidence>
<evidence type="ECO:0000256" key="1">
    <source>
        <dbReference type="SAM" id="MobiDB-lite"/>
    </source>
</evidence>
<keyword evidence="2" id="KW-0812">Transmembrane</keyword>
<feature type="region of interest" description="Disordered" evidence="1">
    <location>
        <begin position="225"/>
        <end position="244"/>
    </location>
</feature>
<evidence type="ECO:0000256" key="3">
    <source>
        <dbReference type="SAM" id="SignalP"/>
    </source>
</evidence>
<dbReference type="Proteomes" id="UP001153069">
    <property type="component" value="Unassembled WGS sequence"/>
</dbReference>
<keyword evidence="2" id="KW-0472">Membrane</keyword>
<feature type="chain" id="PRO_5040171911" evidence="3">
    <location>
        <begin position="21"/>
        <end position="262"/>
    </location>
</feature>
<name>A0A9N8E6D3_9STRA</name>
<feature type="transmembrane region" description="Helical" evidence="2">
    <location>
        <begin position="117"/>
        <end position="140"/>
    </location>
</feature>
<protein>
    <submittedName>
        <fullName evidence="4">Uncharacterized protein</fullName>
    </submittedName>
</protein>
<gene>
    <name evidence="4" type="ORF">SEMRO_598_G173000.1</name>
</gene>
<dbReference type="EMBL" id="CAICTM010000597">
    <property type="protein sequence ID" value="CAB9513539.1"/>
    <property type="molecule type" value="Genomic_DNA"/>
</dbReference>
<comment type="caution">
    <text evidence="4">The sequence shown here is derived from an EMBL/GenBank/DDBJ whole genome shotgun (WGS) entry which is preliminary data.</text>
</comment>
<proteinExistence type="predicted"/>
<evidence type="ECO:0000313" key="5">
    <source>
        <dbReference type="Proteomes" id="UP001153069"/>
    </source>
</evidence>
<reference evidence="4" key="1">
    <citation type="submission" date="2020-06" db="EMBL/GenBank/DDBJ databases">
        <authorList>
            <consortium name="Plant Systems Biology data submission"/>
        </authorList>
    </citation>
    <scope>NUCLEOTIDE SEQUENCE</scope>
    <source>
        <strain evidence="4">D6</strain>
    </source>
</reference>
<dbReference type="AlphaFoldDB" id="A0A9N8E6D3"/>
<accession>A0A9N8E6D3</accession>
<evidence type="ECO:0000256" key="2">
    <source>
        <dbReference type="SAM" id="Phobius"/>
    </source>
</evidence>
<keyword evidence="3" id="KW-0732">Signal</keyword>